<accession>A0ACC2AB89</accession>
<keyword evidence="2" id="KW-1185">Reference proteome</keyword>
<protein>
    <submittedName>
        <fullName evidence="1">Uncharacterized protein</fullName>
    </submittedName>
</protein>
<proteinExistence type="predicted"/>
<name>A0ACC2AB89_DIPCM</name>
<reference evidence="2" key="1">
    <citation type="journal article" date="2024" name="Proc. Natl. Acad. Sci. U.S.A.">
        <title>Extraordinary preservation of gene collinearity over three hundred million years revealed in homosporous lycophytes.</title>
        <authorList>
            <person name="Li C."/>
            <person name="Wickell D."/>
            <person name="Kuo L.Y."/>
            <person name="Chen X."/>
            <person name="Nie B."/>
            <person name="Liao X."/>
            <person name="Peng D."/>
            <person name="Ji J."/>
            <person name="Jenkins J."/>
            <person name="Williams M."/>
            <person name="Shu S."/>
            <person name="Plott C."/>
            <person name="Barry K."/>
            <person name="Rajasekar S."/>
            <person name="Grimwood J."/>
            <person name="Han X."/>
            <person name="Sun S."/>
            <person name="Hou Z."/>
            <person name="He W."/>
            <person name="Dai G."/>
            <person name="Sun C."/>
            <person name="Schmutz J."/>
            <person name="Leebens-Mack J.H."/>
            <person name="Li F.W."/>
            <person name="Wang L."/>
        </authorList>
    </citation>
    <scope>NUCLEOTIDE SEQUENCE [LARGE SCALE GENOMIC DNA]</scope>
    <source>
        <strain evidence="2">cv. PW_Plant_1</strain>
    </source>
</reference>
<evidence type="ECO:0000313" key="2">
    <source>
        <dbReference type="Proteomes" id="UP001162992"/>
    </source>
</evidence>
<dbReference type="Proteomes" id="UP001162992">
    <property type="component" value="Chromosome 23"/>
</dbReference>
<evidence type="ECO:0000313" key="1">
    <source>
        <dbReference type="EMBL" id="KAJ7514810.1"/>
    </source>
</evidence>
<sequence>MEDKTQSHKSDLVVCFGEMLIDFVPTVGGLSLADSPAFKKAPGGAPANVAVAIARLGGHSAFVGKVGEDEFGHMLVEILKENNVENRGIRHDPGARTALAFVTLRDDGEREFMFYRNPSADMLLQPSELDVELIRQASIFHFGSISLISEPCRSAHLSAMEIAKAAGAILSYDPNLRLPLWPSSDEARRGIMSIWSQADLIKVSEEELEFLTEGKDPYSHETVHALWHPNLKLLLVTEGQHGCRYYTEEFHGRVDGIKVQAIDTTGAGDAFVGGLLSQIVSNLFLYKDKIGLTKALKFANACGAITTTERGAIPALPDKDTVLRLIDELPKSQIPRRPSWHSISRWRLTVDSEENTNTHFIPEELELAS</sequence>
<comment type="caution">
    <text evidence="1">The sequence shown here is derived from an EMBL/GenBank/DDBJ whole genome shotgun (WGS) entry which is preliminary data.</text>
</comment>
<dbReference type="EMBL" id="CM055114">
    <property type="protein sequence ID" value="KAJ7514810.1"/>
    <property type="molecule type" value="Genomic_DNA"/>
</dbReference>
<gene>
    <name evidence="1" type="ORF">O6H91_23G060200</name>
</gene>
<organism evidence="1 2">
    <name type="scientific">Diphasiastrum complanatum</name>
    <name type="common">Issler's clubmoss</name>
    <name type="synonym">Lycopodium complanatum</name>
    <dbReference type="NCBI Taxonomy" id="34168"/>
    <lineage>
        <taxon>Eukaryota</taxon>
        <taxon>Viridiplantae</taxon>
        <taxon>Streptophyta</taxon>
        <taxon>Embryophyta</taxon>
        <taxon>Tracheophyta</taxon>
        <taxon>Lycopodiopsida</taxon>
        <taxon>Lycopodiales</taxon>
        <taxon>Lycopodiaceae</taxon>
        <taxon>Lycopodioideae</taxon>
        <taxon>Diphasiastrum</taxon>
    </lineage>
</organism>